<dbReference type="Pfam" id="PF10079">
    <property type="entry name" value="Rossmann-like_BshC"/>
    <property type="match status" value="1"/>
</dbReference>
<dbReference type="KEGG" id="pcea:J3359_04910"/>
<dbReference type="GO" id="GO:0016874">
    <property type="term" value="F:ligase activity"/>
    <property type="evidence" value="ECO:0007669"/>
    <property type="project" value="UniProtKB-UniRule"/>
</dbReference>
<keyword evidence="1 2" id="KW-0436">Ligase</keyword>
<dbReference type="EMBL" id="CP071869">
    <property type="protein sequence ID" value="QTE23621.1"/>
    <property type="molecule type" value="Genomic_DNA"/>
</dbReference>
<organism evidence="5 6">
    <name type="scientific">Polaribacter cellanae</name>
    <dbReference type="NCBI Taxonomy" id="2818493"/>
    <lineage>
        <taxon>Bacteria</taxon>
        <taxon>Pseudomonadati</taxon>
        <taxon>Bacteroidota</taxon>
        <taxon>Flavobacteriia</taxon>
        <taxon>Flavobacteriales</taxon>
        <taxon>Flavobacteriaceae</taxon>
    </lineage>
</organism>
<dbReference type="PIRSF" id="PIRSF012535">
    <property type="entry name" value="UCP012535"/>
    <property type="match status" value="1"/>
</dbReference>
<dbReference type="Proteomes" id="UP000663920">
    <property type="component" value="Chromosome"/>
</dbReference>
<feature type="coiled-coil region" evidence="2">
    <location>
        <begin position="464"/>
        <end position="492"/>
    </location>
</feature>
<feature type="domain" description="Bacillithiol biosynthesis BshC N-terminal Rossmann-like" evidence="3">
    <location>
        <begin position="1"/>
        <end position="379"/>
    </location>
</feature>
<evidence type="ECO:0000259" key="3">
    <source>
        <dbReference type="Pfam" id="PF10079"/>
    </source>
</evidence>
<sequence length="537" mass="62655">MKVTQIPFKNTGFFSKTMLDYLEQKETIKPFYNNFPDITGFHNQIEEKQKSYRLQSRLTLVNALENQYKFLDSALNDNAVSEKTKENIALLKQQNTFTITTGHQLNLFTGPLYFLYKIISAINLAEELSEKFTDKNFVPIYWMATEDHDFDEINYFNFEGKKVLWNRKDGGAVGRFSTEGLETVFEVFSNQLGNSKNAEQLKALFKKGYLEHNNLADATRFIANELFKEYGLVIIDGDDTTLKELFIPFVKDELEHETSFNEVSKTITKLEKEYKIQVNPREINLFYLSESSRERIVFEDGIYKVNNTEITFSKDEILKEVAKNPLAFSPNVIMRPLYQEVILPNLCYIGGGGEMAYWFELKNYFKKVTIPFPILLLRNSVQVISTKQQKKLNNLNISHEELFLNQHKLLSKKVVENSDIKISFNDKINYLEEQFAELKQVAEKTDVSFIGAVKAQEVKQIKGLQNLEKRLLKAEKRRQNDLVKRITALQNQILPNQSLEERQRNFSEYYLEYGEDFIDALKKSLKPLKLEFTILEI</sequence>
<name>A0A975CUC1_9FLAO</name>
<evidence type="ECO:0000313" key="6">
    <source>
        <dbReference type="Proteomes" id="UP000663920"/>
    </source>
</evidence>
<comment type="similarity">
    <text evidence="2">Belongs to the BshC family.</text>
</comment>
<gene>
    <name evidence="2 5" type="primary">bshC</name>
    <name evidence="5" type="ORF">J3359_04910</name>
</gene>
<dbReference type="Pfam" id="PF24850">
    <property type="entry name" value="CC_BshC"/>
    <property type="match status" value="1"/>
</dbReference>
<dbReference type="HAMAP" id="MF_01867">
    <property type="entry name" value="BshC"/>
    <property type="match status" value="1"/>
</dbReference>
<evidence type="ECO:0000256" key="2">
    <source>
        <dbReference type="HAMAP-Rule" id="MF_01867"/>
    </source>
</evidence>
<reference evidence="5 6" key="1">
    <citation type="submission" date="2021-03" db="EMBL/GenBank/DDBJ databases">
        <title>Complete genome of Polaribacter_sp.SM13.</title>
        <authorList>
            <person name="Jeong S.W."/>
            <person name="Bae J.W."/>
        </authorList>
    </citation>
    <scope>NUCLEOTIDE SEQUENCE [LARGE SCALE GENOMIC DNA]</scope>
    <source>
        <strain evidence="5 6">SM13</strain>
    </source>
</reference>
<evidence type="ECO:0000256" key="1">
    <source>
        <dbReference type="ARBA" id="ARBA00022598"/>
    </source>
</evidence>
<keyword evidence="6" id="KW-1185">Reference proteome</keyword>
<accession>A0A975CUC1</accession>
<dbReference type="InterPro" id="IPR055399">
    <property type="entry name" value="CC_BshC"/>
</dbReference>
<protein>
    <recommendedName>
        <fullName evidence="2">Putative cysteine ligase BshC</fullName>
        <ecNumber evidence="2">6.-.-.-</ecNumber>
    </recommendedName>
</protein>
<evidence type="ECO:0000313" key="5">
    <source>
        <dbReference type="EMBL" id="QTE23621.1"/>
    </source>
</evidence>
<feature type="domain" description="Bacillithiol biosynthesis BshC C-terminal coiled-coil" evidence="4">
    <location>
        <begin position="382"/>
        <end position="536"/>
    </location>
</feature>
<dbReference type="RefSeq" id="WP_208079626.1">
    <property type="nucleotide sequence ID" value="NZ_CP071869.1"/>
</dbReference>
<dbReference type="AlphaFoldDB" id="A0A975CUC1"/>
<dbReference type="EC" id="6.-.-.-" evidence="2"/>
<evidence type="ECO:0000259" key="4">
    <source>
        <dbReference type="Pfam" id="PF24850"/>
    </source>
</evidence>
<dbReference type="NCBIfam" id="TIGR03998">
    <property type="entry name" value="thiol_BshC"/>
    <property type="match status" value="1"/>
</dbReference>
<dbReference type="InterPro" id="IPR055398">
    <property type="entry name" value="Rossmann-like_BshC"/>
</dbReference>
<keyword evidence="2" id="KW-0175">Coiled coil</keyword>
<dbReference type="InterPro" id="IPR011199">
    <property type="entry name" value="Bacillithiol_biosynth_BshC"/>
</dbReference>
<proteinExistence type="inferred from homology"/>